<dbReference type="PANTHER" id="PTHR46254">
    <property type="entry name" value="PROTEIN GVQW1-RELATED"/>
    <property type="match status" value="1"/>
</dbReference>
<reference evidence="1 2" key="1">
    <citation type="submission" date="2013-03" db="EMBL/GenBank/DDBJ databases">
        <authorList>
            <person name="Warren W."/>
            <person name="Wilson R.K."/>
        </authorList>
    </citation>
    <scope>NUCLEOTIDE SEQUENCE</scope>
</reference>
<dbReference type="GeneTree" id="ENSGT00940000167556"/>
<dbReference type="AlphaFoldDB" id="A0A7N9DFH8"/>
<keyword evidence="2" id="KW-1185">Reference proteome</keyword>
<dbReference type="Proteomes" id="UP000233100">
    <property type="component" value="Chromosome 16"/>
</dbReference>
<organism evidence="1 2">
    <name type="scientific">Macaca fascicularis</name>
    <name type="common">Crab-eating macaque</name>
    <name type="synonym">Cynomolgus monkey</name>
    <dbReference type="NCBI Taxonomy" id="9541"/>
    <lineage>
        <taxon>Eukaryota</taxon>
        <taxon>Metazoa</taxon>
        <taxon>Chordata</taxon>
        <taxon>Craniata</taxon>
        <taxon>Vertebrata</taxon>
        <taxon>Euteleostomi</taxon>
        <taxon>Mammalia</taxon>
        <taxon>Eutheria</taxon>
        <taxon>Euarchontoglires</taxon>
        <taxon>Primates</taxon>
        <taxon>Haplorrhini</taxon>
        <taxon>Catarrhini</taxon>
        <taxon>Cercopithecidae</taxon>
        <taxon>Cercopithecinae</taxon>
        <taxon>Macaca</taxon>
    </lineage>
</organism>
<reference evidence="1" key="2">
    <citation type="submission" date="2025-08" db="UniProtKB">
        <authorList>
            <consortium name="Ensembl"/>
        </authorList>
    </citation>
    <scope>IDENTIFICATION</scope>
</reference>
<proteinExistence type="predicted"/>
<dbReference type="Ensembl" id="ENSMFAT00000098541.1">
    <property type="protein sequence ID" value="ENSMFAP00000063779.1"/>
    <property type="gene ID" value="ENSMFAG00000054662.1"/>
</dbReference>
<evidence type="ECO:0000313" key="2">
    <source>
        <dbReference type="Proteomes" id="UP000233100"/>
    </source>
</evidence>
<protein>
    <submittedName>
        <fullName evidence="1">Uncharacterized protein</fullName>
    </submittedName>
</protein>
<evidence type="ECO:0000313" key="1">
    <source>
        <dbReference type="Ensembl" id="ENSMFAP00000063779.1"/>
    </source>
</evidence>
<accession>A0A7N9DFH8</accession>
<name>A0A7N9DFH8_MACFA</name>
<dbReference type="PANTHER" id="PTHR46254:SF3">
    <property type="entry name" value="SECRETED PROTEIN"/>
    <property type="match status" value="1"/>
</dbReference>
<sequence length="228" mass="25091">MWPPRRSVFAAQETYCFLVLNVTFLVQLSRRKIWLATSNMVLGCWAHMEMGIQIVWDFEGFLPASRANKVIFFFFFETESPSVAQAGVQGRDLGSLQPLPPGFMQFSCLSLPSSWDYRNVPPHPANFCILVETGFHHVGQAGLELLTSSDPPASALKSLFKEAFENPTLSPLNNSKGTLHFHKMLLGSNFEGVNKGISSQGGWSRAGSHSLSPSLLPFGLACPLTEAI</sequence>
<dbReference type="PRINTS" id="PR02045">
    <property type="entry name" value="F138DOMAIN"/>
</dbReference>
<reference evidence="1" key="3">
    <citation type="submission" date="2025-09" db="UniProtKB">
        <authorList>
            <consortium name="Ensembl"/>
        </authorList>
    </citation>
    <scope>IDENTIFICATION</scope>
</reference>